<dbReference type="RefSeq" id="WP_031179235.1">
    <property type="nucleotide sequence ID" value="NZ_CP032229.1"/>
</dbReference>
<dbReference type="FunFam" id="3.40.640.10:FF:000030">
    <property type="entry name" value="Low-specificity L-threonine aldolase"/>
    <property type="match status" value="1"/>
</dbReference>
<evidence type="ECO:0000256" key="1">
    <source>
        <dbReference type="ARBA" id="ARBA00001933"/>
    </source>
</evidence>
<keyword evidence="3" id="KW-0663">Pyridoxal phosphate</keyword>
<dbReference type="Proteomes" id="UP000292547">
    <property type="component" value="Chromosome"/>
</dbReference>
<proteinExistence type="inferred from homology"/>
<accession>A0A4P6U1B3</accession>
<dbReference type="OrthoDB" id="9774495at2"/>
<dbReference type="PANTHER" id="PTHR48097">
    <property type="entry name" value="L-THREONINE ALDOLASE-RELATED"/>
    <property type="match status" value="1"/>
</dbReference>
<sequence>MSHVVELRSDTFTLPTPRMLEAATTARLGDDVYGEDPAVIELEELSAKSLGKAAGCLMPSGTMANLAALLTHSPRGGKAVVGSESDIYVYEAGGASVFGGIVYEPVTAAPDGTLPLAAVAEAFDVDREDPQFALPAVLALETPHNRRGGIPLDAGYLAAAGALAREHGVALHLDGARIFNAAIALGVPAAELAAPADTVQFCLSKGLSAPIGSVLVGDERSIATARRYRKMLGGGMRQAGIVAACGIIALTEMVDRLADDHAHARRLAEGLADIPGLRLDPEPPRTNMVFFTVDTRHTPHTTETVIEGARARGVHLAELGPGRVRAVTHSGVTAADIDRAVSALADTMAARPGAGW</sequence>
<comment type="cofactor">
    <cofactor evidence="1">
        <name>pyridoxal 5'-phosphate</name>
        <dbReference type="ChEBI" id="CHEBI:597326"/>
    </cofactor>
</comment>
<comment type="similarity">
    <text evidence="2">Belongs to the threonine aldolase family.</text>
</comment>
<dbReference type="EMBL" id="CP032229">
    <property type="protein sequence ID" value="QBJ93600.1"/>
    <property type="molecule type" value="Genomic_DNA"/>
</dbReference>
<dbReference type="GO" id="GO:0008732">
    <property type="term" value="F:L-allo-threonine aldolase activity"/>
    <property type="evidence" value="ECO:0007669"/>
    <property type="project" value="TreeGrafter"/>
</dbReference>
<dbReference type="InterPro" id="IPR015422">
    <property type="entry name" value="PyrdxlP-dep_Trfase_small"/>
</dbReference>
<dbReference type="InterPro" id="IPR015421">
    <property type="entry name" value="PyrdxlP-dep_Trfase_major"/>
</dbReference>
<evidence type="ECO:0000313" key="7">
    <source>
        <dbReference type="EMBL" id="QBJ93600.1"/>
    </source>
</evidence>
<evidence type="ECO:0000259" key="6">
    <source>
        <dbReference type="Pfam" id="PF01212"/>
    </source>
</evidence>
<dbReference type="GO" id="GO:0006567">
    <property type="term" value="P:L-threonine catabolic process"/>
    <property type="evidence" value="ECO:0007669"/>
    <property type="project" value="TreeGrafter"/>
</dbReference>
<evidence type="ECO:0000256" key="4">
    <source>
        <dbReference type="ARBA" id="ARBA00023239"/>
    </source>
</evidence>
<dbReference type="STRING" id="73044.GCA_000725795_00388"/>
<dbReference type="FunFam" id="3.90.1150.10:FF:000041">
    <property type="entry name" value="Low-specificity L-threonine aldolase"/>
    <property type="match status" value="1"/>
</dbReference>
<dbReference type="AlphaFoldDB" id="A0A4P6U1B3"/>
<keyword evidence="4" id="KW-0456">Lyase</keyword>
<dbReference type="PIRSF" id="PIRSF017617">
    <property type="entry name" value="Thr_aldolase"/>
    <property type="match status" value="1"/>
</dbReference>
<evidence type="ECO:0000256" key="3">
    <source>
        <dbReference type="ARBA" id="ARBA00022898"/>
    </source>
</evidence>
<dbReference type="Gene3D" id="3.40.640.10">
    <property type="entry name" value="Type I PLP-dependent aspartate aminotransferase-like (Major domain)"/>
    <property type="match status" value="1"/>
</dbReference>
<dbReference type="Gene3D" id="3.90.1150.10">
    <property type="entry name" value="Aspartate Aminotransferase, domain 1"/>
    <property type="match status" value="1"/>
</dbReference>
<feature type="domain" description="Aromatic amino acid beta-eliminating lyase/threonine aldolase" evidence="6">
    <location>
        <begin position="6"/>
        <end position="294"/>
    </location>
</feature>
<dbReference type="InterPro" id="IPR015424">
    <property type="entry name" value="PyrdxlP-dep_Trfase"/>
</dbReference>
<name>A0A4P6U1B3_STRSO</name>
<reference evidence="7 8" key="1">
    <citation type="submission" date="2018-08" db="EMBL/GenBank/DDBJ databases">
        <title>The complete genome sequence of Streptomyces seoulensis, a pioneer strain for nickel superoxide dismutase discovery.</title>
        <authorList>
            <person name="Shin J."/>
            <person name="Lee J.-S."/>
            <person name="Lee E.-J."/>
            <person name="Youn H.-D."/>
        </authorList>
    </citation>
    <scope>NUCLEOTIDE SEQUENCE [LARGE SCALE GENOMIC DNA]</scope>
    <source>
        <strain evidence="7 8">KCTC 9819</strain>
    </source>
</reference>
<dbReference type="SUPFAM" id="SSF53383">
    <property type="entry name" value="PLP-dependent transferases"/>
    <property type="match status" value="1"/>
</dbReference>
<gene>
    <name evidence="7" type="ORF">D0Z67_27215</name>
</gene>
<evidence type="ECO:0000256" key="5">
    <source>
        <dbReference type="PIRSR" id="PIRSR017617-1"/>
    </source>
</evidence>
<dbReference type="PANTHER" id="PTHR48097:SF9">
    <property type="entry name" value="L-THREONINE ALDOLASE"/>
    <property type="match status" value="1"/>
</dbReference>
<evidence type="ECO:0000313" key="8">
    <source>
        <dbReference type="Proteomes" id="UP000292547"/>
    </source>
</evidence>
<dbReference type="Pfam" id="PF01212">
    <property type="entry name" value="Beta_elim_lyase"/>
    <property type="match status" value="1"/>
</dbReference>
<dbReference type="KEGG" id="sseo:D0Z67_27215"/>
<protein>
    <submittedName>
        <fullName evidence="7">Threonine aldolase</fullName>
    </submittedName>
</protein>
<keyword evidence="8" id="KW-1185">Reference proteome</keyword>
<evidence type="ECO:0000256" key="2">
    <source>
        <dbReference type="ARBA" id="ARBA00006966"/>
    </source>
</evidence>
<dbReference type="GO" id="GO:0005829">
    <property type="term" value="C:cytosol"/>
    <property type="evidence" value="ECO:0007669"/>
    <property type="project" value="TreeGrafter"/>
</dbReference>
<feature type="modified residue" description="N6-(pyridoxal phosphate)lysine" evidence="5">
    <location>
        <position position="205"/>
    </location>
</feature>
<dbReference type="NCBIfam" id="NF041359">
    <property type="entry name" value="GntG_guanitoxin"/>
    <property type="match status" value="1"/>
</dbReference>
<dbReference type="InterPro" id="IPR001597">
    <property type="entry name" value="ArAA_b-elim_lyase/Thr_aldolase"/>
</dbReference>
<dbReference type="GO" id="GO:0006545">
    <property type="term" value="P:glycine biosynthetic process"/>
    <property type="evidence" value="ECO:0007669"/>
    <property type="project" value="TreeGrafter"/>
</dbReference>
<dbReference type="InterPro" id="IPR023603">
    <property type="entry name" value="Low_specificity_L-TA-like"/>
</dbReference>
<organism evidence="7 8">
    <name type="scientific">Streptomyces seoulensis</name>
    <dbReference type="NCBI Taxonomy" id="73044"/>
    <lineage>
        <taxon>Bacteria</taxon>
        <taxon>Bacillati</taxon>
        <taxon>Actinomycetota</taxon>
        <taxon>Actinomycetes</taxon>
        <taxon>Kitasatosporales</taxon>
        <taxon>Streptomycetaceae</taxon>
        <taxon>Streptomyces</taxon>
    </lineage>
</organism>
<dbReference type="GeneID" id="300102598"/>